<dbReference type="EMBL" id="JAYKBW010000003">
    <property type="protein sequence ID" value="MEB3074335.1"/>
    <property type="molecule type" value="Genomic_DNA"/>
</dbReference>
<comment type="caution">
    <text evidence="1">The sequence shown here is derived from an EMBL/GenBank/DDBJ whole genome shotgun (WGS) entry which is preliminary data.</text>
</comment>
<proteinExistence type="predicted"/>
<sequence>MKPLLHLEMFSTPNRLLDDLIKESIEAKLSSLEKLLKEAQLPVIRITCYKYNRLEANCLIALSQILDLFLYTHIRKVLERKAMVISLPPSTSDIQEMFVRLRYIHFPPSYENSVQETLYQPREGNVFIHKRNSIVNTTLLTPSYVEEELQRITSNFDK</sequence>
<protein>
    <submittedName>
        <fullName evidence="1">Uncharacterized protein</fullName>
    </submittedName>
</protein>
<reference evidence="1 2" key="1">
    <citation type="submission" date="2023-12" db="EMBL/GenBank/DDBJ databases">
        <title>Genomic sequences of Capnocytophaga and Parvimonas strains.</title>
        <authorList>
            <person name="Watt R.M."/>
            <person name="Wang M."/>
            <person name="Yang T."/>
            <person name="Tong W.M."/>
        </authorList>
    </citation>
    <scope>NUCLEOTIDE SEQUENCE [LARGE SCALE GENOMIC DNA]</scope>
    <source>
        <strain evidence="1 2">CCUG 13096</strain>
    </source>
</reference>
<gene>
    <name evidence="1" type="ORF">VJJ08_03340</name>
</gene>
<keyword evidence="2" id="KW-1185">Reference proteome</keyword>
<accession>A0ABU5Z5U4</accession>
<name>A0ABU5Z5U4_9FLAO</name>
<evidence type="ECO:0000313" key="2">
    <source>
        <dbReference type="Proteomes" id="UP001311730"/>
    </source>
</evidence>
<dbReference type="Proteomes" id="UP001311730">
    <property type="component" value="Unassembled WGS sequence"/>
</dbReference>
<organism evidence="1 2">
    <name type="scientific">Capnocytophaga gingivalis</name>
    <dbReference type="NCBI Taxonomy" id="1017"/>
    <lineage>
        <taxon>Bacteria</taxon>
        <taxon>Pseudomonadati</taxon>
        <taxon>Bacteroidota</taxon>
        <taxon>Flavobacteriia</taxon>
        <taxon>Flavobacteriales</taxon>
        <taxon>Flavobacteriaceae</taxon>
        <taxon>Capnocytophaga</taxon>
    </lineage>
</organism>
<dbReference type="RefSeq" id="WP_323982755.1">
    <property type="nucleotide sequence ID" value="NZ_JAYKBW010000003.1"/>
</dbReference>
<evidence type="ECO:0000313" key="1">
    <source>
        <dbReference type="EMBL" id="MEB3074335.1"/>
    </source>
</evidence>